<gene>
    <name evidence="2" type="ORF">NCGR_LOCUS5512</name>
</gene>
<dbReference type="AlphaFoldDB" id="A0A811MJE6"/>
<accession>A0A811MJE6</accession>
<dbReference type="Proteomes" id="UP000604825">
    <property type="component" value="Unassembled WGS sequence"/>
</dbReference>
<evidence type="ECO:0000256" key="1">
    <source>
        <dbReference type="SAM" id="MobiDB-lite"/>
    </source>
</evidence>
<evidence type="ECO:0000313" key="2">
    <source>
        <dbReference type="EMBL" id="CAD6209305.1"/>
    </source>
</evidence>
<feature type="region of interest" description="Disordered" evidence="1">
    <location>
        <begin position="46"/>
        <end position="76"/>
    </location>
</feature>
<dbReference type="EMBL" id="CAJGYO010000002">
    <property type="protein sequence ID" value="CAD6209305.1"/>
    <property type="molecule type" value="Genomic_DNA"/>
</dbReference>
<proteinExistence type="predicted"/>
<keyword evidence="3" id="KW-1185">Reference proteome</keyword>
<dbReference type="OrthoDB" id="696712at2759"/>
<reference evidence="2" key="1">
    <citation type="submission" date="2020-10" db="EMBL/GenBank/DDBJ databases">
        <authorList>
            <person name="Han B."/>
            <person name="Lu T."/>
            <person name="Zhao Q."/>
            <person name="Huang X."/>
            <person name="Zhao Y."/>
        </authorList>
    </citation>
    <scope>NUCLEOTIDE SEQUENCE</scope>
</reference>
<protein>
    <submittedName>
        <fullName evidence="2">Uncharacterized protein</fullName>
    </submittedName>
</protein>
<feature type="compositionally biased region" description="Acidic residues" evidence="1">
    <location>
        <begin position="64"/>
        <end position="76"/>
    </location>
</feature>
<sequence>MAPGRKVGASRQQPTEEITDIERERAQTIMRNNQVLRSLGIPTLASIVNSSTTKSKGRAREESDPLYEPEDMEETGDAVLDEDQMDTMMAQPTPEGKFLRNVGLPRLLAWAGEKVSAGLKTTVAVRCTQWCRSRASSRAAGLFPYTRQEKCHHGFMDDFCGTTPDKVSYKVKLDDSDFESALLKENSVGDGDPKKNHSLDIKKRIKHMMSIHQWTEMLKPSGQRVKCQETLSCMKQQISRIFD</sequence>
<comment type="caution">
    <text evidence="2">The sequence shown here is derived from an EMBL/GenBank/DDBJ whole genome shotgun (WGS) entry which is preliminary data.</text>
</comment>
<name>A0A811MJE6_9POAL</name>
<evidence type="ECO:0000313" key="3">
    <source>
        <dbReference type="Proteomes" id="UP000604825"/>
    </source>
</evidence>
<organism evidence="2 3">
    <name type="scientific">Miscanthus lutarioriparius</name>
    <dbReference type="NCBI Taxonomy" id="422564"/>
    <lineage>
        <taxon>Eukaryota</taxon>
        <taxon>Viridiplantae</taxon>
        <taxon>Streptophyta</taxon>
        <taxon>Embryophyta</taxon>
        <taxon>Tracheophyta</taxon>
        <taxon>Spermatophyta</taxon>
        <taxon>Magnoliopsida</taxon>
        <taxon>Liliopsida</taxon>
        <taxon>Poales</taxon>
        <taxon>Poaceae</taxon>
        <taxon>PACMAD clade</taxon>
        <taxon>Panicoideae</taxon>
        <taxon>Andropogonodae</taxon>
        <taxon>Andropogoneae</taxon>
        <taxon>Saccharinae</taxon>
        <taxon>Miscanthus</taxon>
    </lineage>
</organism>